<feature type="region of interest" description="Disordered" evidence="1">
    <location>
        <begin position="1"/>
        <end position="36"/>
    </location>
</feature>
<dbReference type="InterPro" id="IPR006909">
    <property type="entry name" value="Rad21/Rec8_C_eu"/>
</dbReference>
<dbReference type="STRING" id="1684307.A0A316U2F2"/>
<accession>A0A316U2F2</accession>
<dbReference type="AlphaFoldDB" id="A0A316U2F2"/>
<sequence>MLKGSSEREADVGHLTLGSIRGDRTPRSHRSLSVGSISAPVLGRHGSVALPSPARETEYAHEAEDLAQGDEGDQMIEIYDSQAAQSEFHKETQNFFNFAKRIAVEVQPEPLFFSDLAPVADSMPTVAAQAFYHLLQLATNQEVQVQQDEAYGEVRVVIPGTQDLST</sequence>
<name>A0A316U2F2_9BASI</name>
<dbReference type="InterPro" id="IPR036390">
    <property type="entry name" value="WH_DNA-bd_sf"/>
</dbReference>
<evidence type="ECO:0000256" key="1">
    <source>
        <dbReference type="SAM" id="MobiDB-lite"/>
    </source>
</evidence>
<dbReference type="OrthoDB" id="10071381at2759"/>
<gene>
    <name evidence="3" type="ORF">BCV69DRAFT_55469</name>
</gene>
<dbReference type="SUPFAM" id="SSF46785">
    <property type="entry name" value="Winged helix' DNA-binding domain"/>
    <property type="match status" value="1"/>
</dbReference>
<dbReference type="GeneID" id="37017099"/>
<dbReference type="Proteomes" id="UP000245942">
    <property type="component" value="Unassembled WGS sequence"/>
</dbReference>
<dbReference type="InterPro" id="IPR023093">
    <property type="entry name" value="ScpA-like_C"/>
</dbReference>
<evidence type="ECO:0000313" key="4">
    <source>
        <dbReference type="Proteomes" id="UP000245942"/>
    </source>
</evidence>
<dbReference type="EMBL" id="KZ819333">
    <property type="protein sequence ID" value="PWN18998.1"/>
    <property type="molecule type" value="Genomic_DNA"/>
</dbReference>
<dbReference type="Gene3D" id="1.10.10.580">
    <property type="entry name" value="Structural maintenance of chromosome 1. Chain E"/>
    <property type="match status" value="1"/>
</dbReference>
<organism evidence="3 4">
    <name type="scientific">Pseudomicrostroma glucosiphilum</name>
    <dbReference type="NCBI Taxonomy" id="1684307"/>
    <lineage>
        <taxon>Eukaryota</taxon>
        <taxon>Fungi</taxon>
        <taxon>Dikarya</taxon>
        <taxon>Basidiomycota</taxon>
        <taxon>Ustilaginomycotina</taxon>
        <taxon>Exobasidiomycetes</taxon>
        <taxon>Microstromatales</taxon>
        <taxon>Microstromatales incertae sedis</taxon>
        <taxon>Pseudomicrostroma</taxon>
    </lineage>
</organism>
<evidence type="ECO:0000313" key="3">
    <source>
        <dbReference type="EMBL" id="PWN18998.1"/>
    </source>
</evidence>
<dbReference type="RefSeq" id="XP_025346158.1">
    <property type="nucleotide sequence ID" value="XM_025495365.1"/>
</dbReference>
<proteinExistence type="predicted"/>
<keyword evidence="4" id="KW-1185">Reference proteome</keyword>
<dbReference type="Pfam" id="PF04824">
    <property type="entry name" value="Rad21_Rec8"/>
    <property type="match status" value="1"/>
</dbReference>
<feature type="compositionally biased region" description="Basic and acidic residues" evidence="1">
    <location>
        <begin position="1"/>
        <end position="12"/>
    </location>
</feature>
<protein>
    <recommendedName>
        <fullName evidence="2">Rad21/Rec8-like protein C-terminal eukaryotic domain-containing protein</fullName>
    </recommendedName>
</protein>
<reference evidence="3 4" key="1">
    <citation type="journal article" date="2018" name="Mol. Biol. Evol.">
        <title>Broad Genomic Sampling Reveals a Smut Pathogenic Ancestry of the Fungal Clade Ustilaginomycotina.</title>
        <authorList>
            <person name="Kijpornyongpan T."/>
            <person name="Mondo S.J."/>
            <person name="Barry K."/>
            <person name="Sandor L."/>
            <person name="Lee J."/>
            <person name="Lipzen A."/>
            <person name="Pangilinan J."/>
            <person name="LaButti K."/>
            <person name="Hainaut M."/>
            <person name="Henrissat B."/>
            <person name="Grigoriev I.V."/>
            <person name="Spatafora J.W."/>
            <person name="Aime M.C."/>
        </authorList>
    </citation>
    <scope>NUCLEOTIDE SEQUENCE [LARGE SCALE GENOMIC DNA]</scope>
    <source>
        <strain evidence="3 4">MCA 4718</strain>
    </source>
</reference>
<feature type="domain" description="Rad21/Rec8-like protein C-terminal eukaryotic" evidence="2">
    <location>
        <begin position="111"/>
        <end position="155"/>
    </location>
</feature>
<evidence type="ECO:0000259" key="2">
    <source>
        <dbReference type="Pfam" id="PF04824"/>
    </source>
</evidence>